<sequence length="86" mass="9392">MPDWLVCTNIYAALCSSISCATGSHSDGPFSFYDFPLRAPQVSCFQAHQQNPSLLMQAQWNVLGTRQCLCMIVGTVYSSGMDAGHQ</sequence>
<dbReference type="InParanoid" id="A0A0C3NZ38"/>
<dbReference type="HOGENOM" id="CLU_2503996_0_0_1"/>
<reference evidence="2" key="2">
    <citation type="submission" date="2015-01" db="EMBL/GenBank/DDBJ databases">
        <title>Evolutionary Origins and Diversification of the Mycorrhizal Mutualists.</title>
        <authorList>
            <consortium name="DOE Joint Genome Institute"/>
            <consortium name="Mycorrhizal Genomics Consortium"/>
            <person name="Kohler A."/>
            <person name="Kuo A."/>
            <person name="Nagy L.G."/>
            <person name="Floudas D."/>
            <person name="Copeland A."/>
            <person name="Barry K.W."/>
            <person name="Cichocki N."/>
            <person name="Veneault-Fourrey C."/>
            <person name="LaButti K."/>
            <person name="Lindquist E.A."/>
            <person name="Lipzen A."/>
            <person name="Lundell T."/>
            <person name="Morin E."/>
            <person name="Murat C."/>
            <person name="Riley R."/>
            <person name="Ohm R."/>
            <person name="Sun H."/>
            <person name="Tunlid A."/>
            <person name="Henrissat B."/>
            <person name="Grigoriev I.V."/>
            <person name="Hibbett D.S."/>
            <person name="Martin F."/>
        </authorList>
    </citation>
    <scope>NUCLEOTIDE SEQUENCE [LARGE SCALE GENOMIC DNA]</scope>
    <source>
        <strain evidence="2">Marx 270</strain>
    </source>
</reference>
<dbReference type="AlphaFoldDB" id="A0A0C3NZ38"/>
<gene>
    <name evidence="1" type="ORF">M404DRAFT_999333</name>
</gene>
<evidence type="ECO:0000313" key="1">
    <source>
        <dbReference type="EMBL" id="KIO06105.1"/>
    </source>
</evidence>
<proteinExistence type="predicted"/>
<protein>
    <submittedName>
        <fullName evidence="1">Uncharacterized protein</fullName>
    </submittedName>
</protein>
<name>A0A0C3NZ38_PISTI</name>
<keyword evidence="2" id="KW-1185">Reference proteome</keyword>
<evidence type="ECO:0000313" key="2">
    <source>
        <dbReference type="Proteomes" id="UP000054217"/>
    </source>
</evidence>
<reference evidence="1 2" key="1">
    <citation type="submission" date="2014-04" db="EMBL/GenBank/DDBJ databases">
        <authorList>
            <consortium name="DOE Joint Genome Institute"/>
            <person name="Kuo A."/>
            <person name="Kohler A."/>
            <person name="Costa M.D."/>
            <person name="Nagy L.G."/>
            <person name="Floudas D."/>
            <person name="Copeland A."/>
            <person name="Barry K.W."/>
            <person name="Cichocki N."/>
            <person name="Veneault-Fourrey C."/>
            <person name="LaButti K."/>
            <person name="Lindquist E.A."/>
            <person name="Lipzen A."/>
            <person name="Lundell T."/>
            <person name="Morin E."/>
            <person name="Murat C."/>
            <person name="Sun H."/>
            <person name="Tunlid A."/>
            <person name="Henrissat B."/>
            <person name="Grigoriev I.V."/>
            <person name="Hibbett D.S."/>
            <person name="Martin F."/>
            <person name="Nordberg H.P."/>
            <person name="Cantor M.N."/>
            <person name="Hua S.X."/>
        </authorList>
    </citation>
    <scope>NUCLEOTIDE SEQUENCE [LARGE SCALE GENOMIC DNA]</scope>
    <source>
        <strain evidence="1 2">Marx 270</strain>
    </source>
</reference>
<accession>A0A0C3NZ38</accession>
<organism evidence="1 2">
    <name type="scientific">Pisolithus tinctorius Marx 270</name>
    <dbReference type="NCBI Taxonomy" id="870435"/>
    <lineage>
        <taxon>Eukaryota</taxon>
        <taxon>Fungi</taxon>
        <taxon>Dikarya</taxon>
        <taxon>Basidiomycota</taxon>
        <taxon>Agaricomycotina</taxon>
        <taxon>Agaricomycetes</taxon>
        <taxon>Agaricomycetidae</taxon>
        <taxon>Boletales</taxon>
        <taxon>Sclerodermatineae</taxon>
        <taxon>Pisolithaceae</taxon>
        <taxon>Pisolithus</taxon>
    </lineage>
</organism>
<dbReference type="EMBL" id="KN831964">
    <property type="protein sequence ID" value="KIO06105.1"/>
    <property type="molecule type" value="Genomic_DNA"/>
</dbReference>
<dbReference type="Proteomes" id="UP000054217">
    <property type="component" value="Unassembled WGS sequence"/>
</dbReference>